<comment type="similarity">
    <text evidence="1">Belongs to the NmrA-type oxidoreductase family.</text>
</comment>
<dbReference type="PANTHER" id="PTHR42748">
    <property type="entry name" value="NITROGEN METABOLITE REPRESSION PROTEIN NMRA FAMILY MEMBER"/>
    <property type="match status" value="1"/>
</dbReference>
<dbReference type="Gene3D" id="3.40.50.720">
    <property type="entry name" value="NAD(P)-binding Rossmann-like Domain"/>
    <property type="match status" value="1"/>
</dbReference>
<accession>A0ABQ4BAD0</accession>
<feature type="domain" description="NmrA-like" evidence="3">
    <location>
        <begin position="5"/>
        <end position="304"/>
    </location>
</feature>
<dbReference type="Proteomes" id="UP000624709">
    <property type="component" value="Unassembled WGS sequence"/>
</dbReference>
<name>A0ABQ4BAD0_9ACTN</name>
<reference evidence="4 5" key="1">
    <citation type="submission" date="2021-01" db="EMBL/GenBank/DDBJ databases">
        <title>Whole genome shotgun sequence of Actinoplanes palleronii NBRC 14916.</title>
        <authorList>
            <person name="Komaki H."/>
            <person name="Tamura T."/>
        </authorList>
    </citation>
    <scope>NUCLEOTIDE SEQUENCE [LARGE SCALE GENOMIC DNA]</scope>
    <source>
        <strain evidence="4 5">NBRC 14916</strain>
    </source>
</reference>
<dbReference type="RefSeq" id="WP_203826046.1">
    <property type="nucleotide sequence ID" value="NZ_BAAATY010000011.1"/>
</dbReference>
<dbReference type="SUPFAM" id="SSF51735">
    <property type="entry name" value="NAD(P)-binding Rossmann-fold domains"/>
    <property type="match status" value="1"/>
</dbReference>
<dbReference type="InterPro" id="IPR051164">
    <property type="entry name" value="NmrA-like_oxidored"/>
</dbReference>
<dbReference type="InterPro" id="IPR036291">
    <property type="entry name" value="NAD(P)-bd_dom_sf"/>
</dbReference>
<keyword evidence="5" id="KW-1185">Reference proteome</keyword>
<evidence type="ECO:0000313" key="5">
    <source>
        <dbReference type="Proteomes" id="UP000624709"/>
    </source>
</evidence>
<dbReference type="CDD" id="cd05251">
    <property type="entry name" value="NmrA_like_SDR_a"/>
    <property type="match status" value="1"/>
</dbReference>
<dbReference type="Pfam" id="PF05368">
    <property type="entry name" value="NmrA"/>
    <property type="match status" value="1"/>
</dbReference>
<sequence>MSSPKLITVVGATGAQGGGVTRALLADETFTVRAVTRDAGSPKARALAELGAEVVTATLDDRDSLRAAFDGAYGAFLVTPYWEHRSPEREIAEVQNLIGAARGAELRHVLWSTLEDTRAAIPAGDERMPLLDGGYRVPHFDVKGGTADALFAESGLPVTYLLMSFYWENLLGDLAPQRDPDGTLALHLAIGDAAIAGVALDDLGAIAARALRRPAETIGATIPVATEHLTGEQIAVAFARTLGELVVYRPPTHDQLRGLGFPGADELGNMFQYYAEFSEHALGLRGTGVARAMQPRWRNLTEFLTGRRSDVAQVTA</sequence>
<proteinExistence type="inferred from homology"/>
<gene>
    <name evidence="4" type="ORF">Apa02nite_036530</name>
</gene>
<evidence type="ECO:0000256" key="1">
    <source>
        <dbReference type="ARBA" id="ARBA00006328"/>
    </source>
</evidence>
<evidence type="ECO:0000256" key="2">
    <source>
        <dbReference type="ARBA" id="ARBA00022857"/>
    </source>
</evidence>
<dbReference type="EMBL" id="BOMS01000049">
    <property type="protein sequence ID" value="GIE67545.1"/>
    <property type="molecule type" value="Genomic_DNA"/>
</dbReference>
<protein>
    <submittedName>
        <fullName evidence="4">Nucleotide-diphosphate-sugar epimerase</fullName>
    </submittedName>
</protein>
<keyword evidence="2" id="KW-0521">NADP</keyword>
<evidence type="ECO:0000259" key="3">
    <source>
        <dbReference type="Pfam" id="PF05368"/>
    </source>
</evidence>
<evidence type="ECO:0000313" key="4">
    <source>
        <dbReference type="EMBL" id="GIE67545.1"/>
    </source>
</evidence>
<organism evidence="4 5">
    <name type="scientific">Actinoplanes palleronii</name>
    <dbReference type="NCBI Taxonomy" id="113570"/>
    <lineage>
        <taxon>Bacteria</taxon>
        <taxon>Bacillati</taxon>
        <taxon>Actinomycetota</taxon>
        <taxon>Actinomycetes</taxon>
        <taxon>Micromonosporales</taxon>
        <taxon>Micromonosporaceae</taxon>
        <taxon>Actinoplanes</taxon>
    </lineage>
</organism>
<dbReference type="Gene3D" id="3.90.25.10">
    <property type="entry name" value="UDP-galactose 4-epimerase, domain 1"/>
    <property type="match status" value="1"/>
</dbReference>
<dbReference type="PANTHER" id="PTHR42748:SF7">
    <property type="entry name" value="NMRA LIKE REDOX SENSOR 1-RELATED"/>
    <property type="match status" value="1"/>
</dbReference>
<comment type="caution">
    <text evidence="4">The sequence shown here is derived from an EMBL/GenBank/DDBJ whole genome shotgun (WGS) entry which is preliminary data.</text>
</comment>
<dbReference type="InterPro" id="IPR008030">
    <property type="entry name" value="NmrA-like"/>
</dbReference>